<reference evidence="1" key="3">
    <citation type="submission" date="2022-06" db="UniProtKB">
        <authorList>
            <consortium name="EnsemblPlants"/>
        </authorList>
    </citation>
    <scope>IDENTIFICATION</scope>
</reference>
<protein>
    <submittedName>
        <fullName evidence="1">Uncharacterized protein</fullName>
    </submittedName>
</protein>
<dbReference type="EnsemblPlants" id="TuG1812G0500000950.01.T01">
    <property type="protein sequence ID" value="TuG1812G0500000950.01.T01.cds263087"/>
    <property type="gene ID" value="TuG1812G0500000950.01"/>
</dbReference>
<evidence type="ECO:0000313" key="1">
    <source>
        <dbReference type="EnsemblPlants" id="TuG1812G0500000950.01.T01.cds263087"/>
    </source>
</evidence>
<dbReference type="Proteomes" id="UP000015106">
    <property type="component" value="Chromosome 5"/>
</dbReference>
<reference evidence="1" key="2">
    <citation type="submission" date="2018-03" db="EMBL/GenBank/DDBJ databases">
        <title>The Triticum urartu genome reveals the dynamic nature of wheat genome evolution.</title>
        <authorList>
            <person name="Ling H."/>
            <person name="Ma B."/>
            <person name="Shi X."/>
            <person name="Liu H."/>
            <person name="Dong L."/>
            <person name="Sun H."/>
            <person name="Cao Y."/>
            <person name="Gao Q."/>
            <person name="Zheng S."/>
            <person name="Li Y."/>
            <person name="Yu Y."/>
            <person name="Du H."/>
            <person name="Qi M."/>
            <person name="Li Y."/>
            <person name="Yu H."/>
            <person name="Cui Y."/>
            <person name="Wang N."/>
            <person name="Chen C."/>
            <person name="Wu H."/>
            <person name="Zhao Y."/>
            <person name="Zhang J."/>
            <person name="Li Y."/>
            <person name="Zhou W."/>
            <person name="Zhang B."/>
            <person name="Hu W."/>
            <person name="Eijk M."/>
            <person name="Tang J."/>
            <person name="Witsenboer H."/>
            <person name="Zhao S."/>
            <person name="Li Z."/>
            <person name="Zhang A."/>
            <person name="Wang D."/>
            <person name="Liang C."/>
        </authorList>
    </citation>
    <scope>NUCLEOTIDE SEQUENCE [LARGE SCALE GENOMIC DNA]</scope>
    <source>
        <strain evidence="1">cv. G1812</strain>
    </source>
</reference>
<accession>A0A8R7UE37</accession>
<evidence type="ECO:0000313" key="2">
    <source>
        <dbReference type="Proteomes" id="UP000015106"/>
    </source>
</evidence>
<sequence>MHGVPDYKMTGISAGPLISCLLTSSEHTRVESTPEVWFVHWHSFTKHVVENRRVFIEL</sequence>
<keyword evidence="2" id="KW-1185">Reference proteome</keyword>
<dbReference type="AlphaFoldDB" id="A0A8R7UE37"/>
<proteinExistence type="predicted"/>
<name>A0A8R7UE37_TRIUA</name>
<reference evidence="2" key="1">
    <citation type="journal article" date="2013" name="Nature">
        <title>Draft genome of the wheat A-genome progenitor Triticum urartu.</title>
        <authorList>
            <person name="Ling H.Q."/>
            <person name="Zhao S."/>
            <person name="Liu D."/>
            <person name="Wang J."/>
            <person name="Sun H."/>
            <person name="Zhang C."/>
            <person name="Fan H."/>
            <person name="Li D."/>
            <person name="Dong L."/>
            <person name="Tao Y."/>
            <person name="Gao C."/>
            <person name="Wu H."/>
            <person name="Li Y."/>
            <person name="Cui Y."/>
            <person name="Guo X."/>
            <person name="Zheng S."/>
            <person name="Wang B."/>
            <person name="Yu K."/>
            <person name="Liang Q."/>
            <person name="Yang W."/>
            <person name="Lou X."/>
            <person name="Chen J."/>
            <person name="Feng M."/>
            <person name="Jian J."/>
            <person name="Zhang X."/>
            <person name="Luo G."/>
            <person name="Jiang Y."/>
            <person name="Liu J."/>
            <person name="Wang Z."/>
            <person name="Sha Y."/>
            <person name="Zhang B."/>
            <person name="Wu H."/>
            <person name="Tang D."/>
            <person name="Shen Q."/>
            <person name="Xue P."/>
            <person name="Zou S."/>
            <person name="Wang X."/>
            <person name="Liu X."/>
            <person name="Wang F."/>
            <person name="Yang Y."/>
            <person name="An X."/>
            <person name="Dong Z."/>
            <person name="Zhang K."/>
            <person name="Zhang X."/>
            <person name="Luo M.C."/>
            <person name="Dvorak J."/>
            <person name="Tong Y."/>
            <person name="Wang J."/>
            <person name="Yang H."/>
            <person name="Li Z."/>
            <person name="Wang D."/>
            <person name="Zhang A."/>
            <person name="Wang J."/>
        </authorList>
    </citation>
    <scope>NUCLEOTIDE SEQUENCE</scope>
    <source>
        <strain evidence="2">cv. G1812</strain>
    </source>
</reference>
<organism evidence="1 2">
    <name type="scientific">Triticum urartu</name>
    <name type="common">Red wild einkorn</name>
    <name type="synonym">Crithodium urartu</name>
    <dbReference type="NCBI Taxonomy" id="4572"/>
    <lineage>
        <taxon>Eukaryota</taxon>
        <taxon>Viridiplantae</taxon>
        <taxon>Streptophyta</taxon>
        <taxon>Embryophyta</taxon>
        <taxon>Tracheophyta</taxon>
        <taxon>Spermatophyta</taxon>
        <taxon>Magnoliopsida</taxon>
        <taxon>Liliopsida</taxon>
        <taxon>Poales</taxon>
        <taxon>Poaceae</taxon>
        <taxon>BOP clade</taxon>
        <taxon>Pooideae</taxon>
        <taxon>Triticodae</taxon>
        <taxon>Triticeae</taxon>
        <taxon>Triticinae</taxon>
        <taxon>Triticum</taxon>
    </lineage>
</organism>
<dbReference type="Gramene" id="TuG1812G0500000950.01.T01">
    <property type="protein sequence ID" value="TuG1812G0500000950.01.T01.cds263087"/>
    <property type="gene ID" value="TuG1812G0500000950.01"/>
</dbReference>